<dbReference type="SUPFAM" id="SSF52540">
    <property type="entry name" value="P-loop containing nucleoside triphosphate hydrolases"/>
    <property type="match status" value="1"/>
</dbReference>
<dbReference type="PANTHER" id="PTHR42788:SF13">
    <property type="entry name" value="ALIPHATIC SULFONATES IMPORT ATP-BINDING PROTEIN SSUB"/>
    <property type="match status" value="1"/>
</dbReference>
<dbReference type="InterPro" id="IPR017871">
    <property type="entry name" value="ABC_transporter-like_CS"/>
</dbReference>
<organism evidence="5 6">
    <name type="scientific">Nocardia yunnanensis</name>
    <dbReference type="NCBI Taxonomy" id="2382165"/>
    <lineage>
        <taxon>Bacteria</taxon>
        <taxon>Bacillati</taxon>
        <taxon>Actinomycetota</taxon>
        <taxon>Actinomycetes</taxon>
        <taxon>Mycobacteriales</taxon>
        <taxon>Nocardiaceae</taxon>
        <taxon>Nocardia</taxon>
    </lineage>
</organism>
<evidence type="ECO:0000256" key="2">
    <source>
        <dbReference type="ARBA" id="ARBA00022741"/>
    </source>
</evidence>
<reference evidence="5 6" key="1">
    <citation type="submission" date="2018-09" db="EMBL/GenBank/DDBJ databases">
        <title>Nocardia yunnanensis sp. nov., an actinomycete isolated from a soil sample.</title>
        <authorList>
            <person name="Zhang J."/>
        </authorList>
    </citation>
    <scope>NUCLEOTIDE SEQUENCE [LARGE SCALE GENOMIC DNA]</scope>
    <source>
        <strain evidence="5 6">CFHS0054</strain>
    </source>
</reference>
<name>A0A386ZKH6_9NOCA</name>
<evidence type="ECO:0000256" key="3">
    <source>
        <dbReference type="ARBA" id="ARBA00022840"/>
    </source>
</evidence>
<dbReference type="PANTHER" id="PTHR42788">
    <property type="entry name" value="TAURINE IMPORT ATP-BINDING PROTEIN-RELATED"/>
    <property type="match status" value="1"/>
</dbReference>
<keyword evidence="2" id="KW-0547">Nucleotide-binding</keyword>
<protein>
    <submittedName>
        <fullName evidence="5">ATP-binding cassette domain-containing protein</fullName>
    </submittedName>
</protein>
<dbReference type="InterPro" id="IPR027417">
    <property type="entry name" value="P-loop_NTPase"/>
</dbReference>
<keyword evidence="3 5" id="KW-0067">ATP-binding</keyword>
<evidence type="ECO:0000313" key="5">
    <source>
        <dbReference type="EMBL" id="AYF78107.1"/>
    </source>
</evidence>
<dbReference type="CDD" id="cd03293">
    <property type="entry name" value="ABC_NrtD_SsuB_transporters"/>
    <property type="match status" value="1"/>
</dbReference>
<dbReference type="EMBL" id="CP032568">
    <property type="protein sequence ID" value="AYF78107.1"/>
    <property type="molecule type" value="Genomic_DNA"/>
</dbReference>
<dbReference type="RefSeq" id="WP_120743190.1">
    <property type="nucleotide sequence ID" value="NZ_CP032568.1"/>
</dbReference>
<feature type="domain" description="ABC transporter" evidence="4">
    <location>
        <begin position="6"/>
        <end position="241"/>
    </location>
</feature>
<dbReference type="SMART" id="SM00382">
    <property type="entry name" value="AAA"/>
    <property type="match status" value="1"/>
</dbReference>
<dbReference type="Pfam" id="PF00005">
    <property type="entry name" value="ABC_tran"/>
    <property type="match status" value="1"/>
</dbReference>
<accession>A0A386ZKH6</accession>
<dbReference type="GO" id="GO:0016887">
    <property type="term" value="F:ATP hydrolysis activity"/>
    <property type="evidence" value="ECO:0007669"/>
    <property type="project" value="InterPro"/>
</dbReference>
<dbReference type="PROSITE" id="PS50893">
    <property type="entry name" value="ABC_TRANSPORTER_2"/>
    <property type="match status" value="1"/>
</dbReference>
<keyword evidence="1" id="KW-0813">Transport</keyword>
<dbReference type="PROSITE" id="PS00211">
    <property type="entry name" value="ABC_TRANSPORTER_1"/>
    <property type="match status" value="1"/>
</dbReference>
<dbReference type="InterPro" id="IPR003439">
    <property type="entry name" value="ABC_transporter-like_ATP-bd"/>
</dbReference>
<evidence type="ECO:0000259" key="4">
    <source>
        <dbReference type="PROSITE" id="PS50893"/>
    </source>
</evidence>
<keyword evidence="6" id="KW-1185">Reference proteome</keyword>
<evidence type="ECO:0000256" key="1">
    <source>
        <dbReference type="ARBA" id="ARBA00022448"/>
    </source>
</evidence>
<dbReference type="InterPro" id="IPR050166">
    <property type="entry name" value="ABC_transporter_ATP-bind"/>
</dbReference>
<dbReference type="OrthoDB" id="8773773at2"/>
<evidence type="ECO:0000313" key="6">
    <source>
        <dbReference type="Proteomes" id="UP000267164"/>
    </source>
</evidence>
<dbReference type="Gene3D" id="3.40.50.300">
    <property type="entry name" value="P-loop containing nucleotide triphosphate hydrolases"/>
    <property type="match status" value="1"/>
</dbReference>
<dbReference type="AlphaFoldDB" id="A0A386ZKH6"/>
<dbReference type="Proteomes" id="UP000267164">
    <property type="component" value="Chromosome"/>
</dbReference>
<proteinExistence type="predicted"/>
<dbReference type="InterPro" id="IPR003593">
    <property type="entry name" value="AAA+_ATPase"/>
</dbReference>
<dbReference type="Pfam" id="PF09821">
    <property type="entry name" value="AAA_assoc_C"/>
    <property type="match status" value="1"/>
</dbReference>
<dbReference type="InterPro" id="IPR018632">
    <property type="entry name" value="AAA-associated_dom_C"/>
</dbReference>
<dbReference type="KEGG" id="nyu:D7D52_34600"/>
<gene>
    <name evidence="5" type="ORF">D7D52_34600</name>
</gene>
<dbReference type="GO" id="GO:0005524">
    <property type="term" value="F:ATP binding"/>
    <property type="evidence" value="ECO:0007669"/>
    <property type="project" value="UniProtKB-KW"/>
</dbReference>
<sequence>MSTPVITVDRVTKNFTNPSGEQLAVLSDVRMELREGEIVALLGKSGSGKSTLMRIIAGLMRPSAGAAFLRDNEITEPNAATAMVFQTFALLPWLTVRQNVELGLRAQGMPAYERAERVTDAIDMIGLDGFENAYPKELSGGMRQRVGFARALVVRPEVLLMDEPFSALDVLTAENLRGELIRLFGETAFPTKTMLMVTHNLEEAVQLADRILVLDNNPGRIKGEIRIGLAHPRDTRGVQFQNLVDHAYRMLTDSPFDGDRCGVEPTPTNRPLPDAGVDGIAGLLDLVAVSGGRADLPELAGALRFELDDIMPLVDAARLLGLATAADGDLELTVDGRMFVDGDIDTAKAGFARVARAKAPSVAAIDHALAAAHHQRMRDGFFLDLLRRNFSEEAARRQLRVAIDWGRYGELYEYDADERMFLRHPEHG</sequence>